<evidence type="ECO:0000313" key="5">
    <source>
        <dbReference type="EMBL" id="WEE26573.1"/>
    </source>
</evidence>
<dbReference type="InterPro" id="IPR011055">
    <property type="entry name" value="Dup_hybrid_motif"/>
</dbReference>
<dbReference type="KEGG" id="ahh:RY45_20080"/>
<dbReference type="Pfam" id="PF01551">
    <property type="entry name" value="Peptidase_M23"/>
    <property type="match status" value="1"/>
</dbReference>
<evidence type="ECO:0000313" key="6">
    <source>
        <dbReference type="Proteomes" id="UP000253075"/>
    </source>
</evidence>
<dbReference type="InterPro" id="IPR016047">
    <property type="entry name" value="M23ase_b-sheet_dom"/>
</dbReference>
<keyword evidence="2" id="KW-0812">Transmembrane</keyword>
<protein>
    <submittedName>
        <fullName evidence="4">Peptidase M23</fullName>
    </submittedName>
    <submittedName>
        <fullName evidence="5">Peptidoglycan DD-metalloendopeptidase family protein</fullName>
    </submittedName>
</protein>
<dbReference type="KEGG" id="aaj:BOQ57_20240"/>
<dbReference type="Proteomes" id="UP000253075">
    <property type="component" value="Unassembled WGS sequence"/>
</dbReference>
<dbReference type="SUPFAM" id="SSF51261">
    <property type="entry name" value="Duplicated hybrid motif"/>
    <property type="match status" value="1"/>
</dbReference>
<dbReference type="AlphaFoldDB" id="A0A081UYL6"/>
<reference evidence="6" key="2">
    <citation type="submission" date="2018-02" db="EMBL/GenBank/DDBJ databases">
        <title>Phenotypic characterization and whole genome analysis of multidrug-resistant, extended-spectrum beta-lactamase-producing bacteria isolated from dogs in Germany.</title>
        <authorList>
            <person name="Williamson C."/>
        </authorList>
    </citation>
    <scope>NUCLEOTIDE SEQUENCE [LARGE SCALE GENOMIC DNA]</scope>
    <source>
        <strain evidence="6">AFG_SD03_1510_Ahy_093</strain>
    </source>
</reference>
<feature type="domain" description="M23ase beta-sheet core" evidence="3">
    <location>
        <begin position="197"/>
        <end position="292"/>
    </location>
</feature>
<evidence type="ECO:0000313" key="7">
    <source>
        <dbReference type="Proteomes" id="UP001214666"/>
    </source>
</evidence>
<gene>
    <name evidence="4" type="ORF">C6C11_09380</name>
    <name evidence="5" type="ORF">PY771_23785</name>
</gene>
<evidence type="ECO:0000256" key="1">
    <source>
        <dbReference type="SAM" id="Coils"/>
    </source>
</evidence>
<dbReference type="CDD" id="cd12797">
    <property type="entry name" value="M23_peptidase"/>
    <property type="match status" value="1"/>
</dbReference>
<sequence length="301" mass="33222">MSITLILNGKQRRKLHLPKQRLAWVGGIFFTVLALSGGWLWQSWHQKMEALEVALAMAEQQKSTQGADEAREQLAMLAAQVGTMQGQLGRLNALGERLTEKADLDPEEFNFKELPPMGGPSYDADLEVSLNELQDSMKHLSQQLSSREEQLSVLESFIMNHHITDAGFISGTPVKQERVWVSSGFGGRVDPFNGRAKMHKGVDFRGKPGTPILATGPGVVSWAGRHPEFGNMVEINHGNGLVTRYAHNSKLLVEVGTLVDEGQKIALMGRTGRATGVHLHYEVLKDGRQVDPARFLNARRG</sequence>
<organism evidence="5 7">
    <name type="scientific">Aeromonas hydrophila</name>
    <dbReference type="NCBI Taxonomy" id="644"/>
    <lineage>
        <taxon>Bacteria</taxon>
        <taxon>Pseudomonadati</taxon>
        <taxon>Pseudomonadota</taxon>
        <taxon>Gammaproteobacteria</taxon>
        <taxon>Aeromonadales</taxon>
        <taxon>Aeromonadaceae</taxon>
        <taxon>Aeromonas</taxon>
    </lineage>
</organism>
<feature type="coiled-coil region" evidence="1">
    <location>
        <begin position="123"/>
        <end position="150"/>
    </location>
</feature>
<name>A0A081UYL6_AERHY</name>
<dbReference type="Gene3D" id="2.70.70.10">
    <property type="entry name" value="Glucose Permease (Domain IIA)"/>
    <property type="match status" value="1"/>
</dbReference>
<keyword evidence="1" id="KW-0175">Coiled coil</keyword>
<dbReference type="PANTHER" id="PTHR21666">
    <property type="entry name" value="PEPTIDASE-RELATED"/>
    <property type="match status" value="1"/>
</dbReference>
<reference evidence="4 6" key="1">
    <citation type="journal article" date="2018" name="PLoS ONE">
        <title>Phenotypic characterization and whole genome analysis of extended-spectrum beta-lactamase-producing bacteria isolated from dogs in Germany.</title>
        <authorList>
            <person name="Boehmer T."/>
            <person name="Vogler A.J."/>
            <person name="Thomas A."/>
            <person name="Sauer S."/>
            <person name="Hergenroether M."/>
            <person name="Straubinger R.K."/>
            <person name="Birdsell D."/>
            <person name="Keim P."/>
            <person name="Sahl J.W."/>
            <person name="Williamson C.H."/>
            <person name="Riehm J.M."/>
        </authorList>
    </citation>
    <scope>NUCLEOTIDE SEQUENCE [LARGE SCALE GENOMIC DNA]</scope>
    <source>
        <strain evidence="4 6">AFG_SD03_1510_Ahy_093</strain>
    </source>
</reference>
<dbReference type="GO" id="GO:0004222">
    <property type="term" value="F:metalloendopeptidase activity"/>
    <property type="evidence" value="ECO:0007669"/>
    <property type="project" value="TreeGrafter"/>
</dbReference>
<keyword evidence="2" id="KW-1133">Transmembrane helix</keyword>
<evidence type="ECO:0000259" key="3">
    <source>
        <dbReference type="Pfam" id="PF01551"/>
    </source>
</evidence>
<keyword evidence="2" id="KW-0472">Membrane</keyword>
<reference evidence="5" key="4">
    <citation type="submission" date="2023-02" db="EMBL/GenBank/DDBJ databases">
        <title>The sequence of Aeromonas hydrophila K533.</title>
        <authorList>
            <person name="Luo X."/>
        </authorList>
    </citation>
    <scope>NUCLEOTIDE SEQUENCE</scope>
    <source>
        <strain evidence="5">K533</strain>
    </source>
</reference>
<dbReference type="RefSeq" id="WP_016352175.1">
    <property type="nucleotide sequence ID" value="NZ_AP019193.1"/>
</dbReference>
<feature type="transmembrane region" description="Helical" evidence="2">
    <location>
        <begin position="21"/>
        <end position="41"/>
    </location>
</feature>
<evidence type="ECO:0000256" key="2">
    <source>
        <dbReference type="SAM" id="Phobius"/>
    </source>
</evidence>
<dbReference type="eggNOG" id="COG3166">
    <property type="taxonomic scope" value="Bacteria"/>
</dbReference>
<evidence type="ECO:0000313" key="4">
    <source>
        <dbReference type="EMBL" id="RCF50104.1"/>
    </source>
</evidence>
<dbReference type="EMBL" id="CP118942">
    <property type="protein sequence ID" value="WEE26573.1"/>
    <property type="molecule type" value="Genomic_DNA"/>
</dbReference>
<dbReference type="eggNOG" id="COG0739">
    <property type="taxonomic scope" value="Bacteria"/>
</dbReference>
<dbReference type="InterPro" id="IPR050570">
    <property type="entry name" value="Cell_wall_metabolism_enzyme"/>
</dbReference>
<proteinExistence type="predicted"/>
<dbReference type="FunFam" id="2.70.70.10:FF:000006">
    <property type="entry name" value="M23 family peptidase"/>
    <property type="match status" value="1"/>
</dbReference>
<accession>A0A081UYL6</accession>
<dbReference type="EMBL" id="PUTQ01000011">
    <property type="protein sequence ID" value="RCF50104.1"/>
    <property type="molecule type" value="Genomic_DNA"/>
</dbReference>
<dbReference type="KEGG" id="ahi:VU14_02310"/>
<dbReference type="PANTHER" id="PTHR21666:SF291">
    <property type="entry name" value="STAGE II SPORULATION PROTEIN Q"/>
    <property type="match status" value="1"/>
</dbReference>
<reference evidence="4" key="3">
    <citation type="submission" date="2018-02" db="EMBL/GenBank/DDBJ databases">
        <authorList>
            <person name="Williamson C."/>
        </authorList>
    </citation>
    <scope>NUCLEOTIDE SEQUENCE</scope>
    <source>
        <strain evidence="4">AFG_SD03_1510_Ahy_093</strain>
    </source>
</reference>
<dbReference type="Proteomes" id="UP001214666">
    <property type="component" value="Chromosome"/>
</dbReference>